<evidence type="ECO:0000256" key="6">
    <source>
        <dbReference type="ARBA" id="ARBA00022989"/>
    </source>
</evidence>
<comment type="catalytic activity">
    <reaction evidence="9">
        <text>NAD(+) + NADPH + H(+)(in) = NADH + NADP(+) + H(+)(out)</text>
        <dbReference type="Rhea" id="RHEA:47992"/>
        <dbReference type="ChEBI" id="CHEBI:15378"/>
        <dbReference type="ChEBI" id="CHEBI:57540"/>
        <dbReference type="ChEBI" id="CHEBI:57783"/>
        <dbReference type="ChEBI" id="CHEBI:57945"/>
        <dbReference type="ChEBI" id="CHEBI:58349"/>
        <dbReference type="EC" id="7.1.1.1"/>
    </reaction>
</comment>
<organism evidence="11 12">
    <name type="scientific">Halarsenatibacter silvermanii</name>
    <dbReference type="NCBI Taxonomy" id="321763"/>
    <lineage>
        <taxon>Bacteria</taxon>
        <taxon>Bacillati</taxon>
        <taxon>Bacillota</taxon>
        <taxon>Clostridia</taxon>
        <taxon>Halanaerobiales</taxon>
        <taxon>Halarsenatibacteraceae</taxon>
        <taxon>Halarsenatibacter</taxon>
    </lineage>
</organism>
<keyword evidence="5" id="KW-1278">Translocase</keyword>
<feature type="domain" description="NADP transhydrogenase beta-like" evidence="10">
    <location>
        <begin position="1"/>
        <end position="51"/>
    </location>
</feature>
<keyword evidence="7" id="KW-0520">NAD</keyword>
<keyword evidence="12" id="KW-1185">Reference proteome</keyword>
<comment type="subcellular location">
    <subcellularLocation>
        <location evidence="1">Membrane</location>
        <topology evidence="1">Multi-pass membrane protein</topology>
    </subcellularLocation>
</comment>
<evidence type="ECO:0000256" key="8">
    <source>
        <dbReference type="ARBA" id="ARBA00023136"/>
    </source>
</evidence>
<dbReference type="EMBL" id="FNGO01000018">
    <property type="protein sequence ID" value="SDM13564.1"/>
    <property type="molecule type" value="Genomic_DNA"/>
</dbReference>
<evidence type="ECO:0000256" key="5">
    <source>
        <dbReference type="ARBA" id="ARBA00022967"/>
    </source>
</evidence>
<evidence type="ECO:0000256" key="1">
    <source>
        <dbReference type="ARBA" id="ARBA00004141"/>
    </source>
</evidence>
<sequence>MPVLNAEEAENVLVLNLDSEPGYSGVENTLYQEDFVIPIWGDAAETVPELAARFRH</sequence>
<evidence type="ECO:0000256" key="4">
    <source>
        <dbReference type="ARBA" id="ARBA00022857"/>
    </source>
</evidence>
<dbReference type="InterPro" id="IPR029035">
    <property type="entry name" value="DHS-like_NAD/FAD-binding_dom"/>
</dbReference>
<keyword evidence="8" id="KW-0472">Membrane</keyword>
<dbReference type="Pfam" id="PF02233">
    <property type="entry name" value="PNTB"/>
    <property type="match status" value="1"/>
</dbReference>
<gene>
    <name evidence="11" type="ORF">SAMN04488692_1181</name>
</gene>
<dbReference type="Gene3D" id="3.40.50.1220">
    <property type="entry name" value="TPP-binding domain"/>
    <property type="match status" value="1"/>
</dbReference>
<reference evidence="11 12" key="1">
    <citation type="submission" date="2016-10" db="EMBL/GenBank/DDBJ databases">
        <authorList>
            <person name="de Groot N.N."/>
        </authorList>
    </citation>
    <scope>NUCLEOTIDE SEQUENCE [LARGE SCALE GENOMIC DNA]</scope>
    <source>
        <strain evidence="11 12">SLAS-1</strain>
    </source>
</reference>
<keyword evidence="4" id="KW-0521">NADP</keyword>
<name>A0A1G9QRE2_9FIRM</name>
<evidence type="ECO:0000256" key="2">
    <source>
        <dbReference type="ARBA" id="ARBA00012943"/>
    </source>
</evidence>
<dbReference type="GO" id="GO:0016020">
    <property type="term" value="C:membrane"/>
    <property type="evidence" value="ECO:0007669"/>
    <property type="project" value="UniProtKB-SubCell"/>
</dbReference>
<dbReference type="EC" id="7.1.1.1" evidence="2"/>
<evidence type="ECO:0000256" key="7">
    <source>
        <dbReference type="ARBA" id="ARBA00023027"/>
    </source>
</evidence>
<dbReference type="STRING" id="321763.SAMN04488692_1181"/>
<accession>A0A1G9QRE2</accession>
<dbReference type="AlphaFoldDB" id="A0A1G9QRE2"/>
<keyword evidence="6" id="KW-1133">Transmembrane helix</keyword>
<evidence type="ECO:0000256" key="3">
    <source>
        <dbReference type="ARBA" id="ARBA00022692"/>
    </source>
</evidence>
<dbReference type="Proteomes" id="UP000199476">
    <property type="component" value="Unassembled WGS sequence"/>
</dbReference>
<proteinExistence type="predicted"/>
<evidence type="ECO:0000313" key="12">
    <source>
        <dbReference type="Proteomes" id="UP000199476"/>
    </source>
</evidence>
<evidence type="ECO:0000259" key="10">
    <source>
        <dbReference type="Pfam" id="PF02233"/>
    </source>
</evidence>
<dbReference type="GO" id="GO:0008750">
    <property type="term" value="F:proton-translocating NAD(P)+ transhydrogenase activity"/>
    <property type="evidence" value="ECO:0007669"/>
    <property type="project" value="UniProtKB-EC"/>
</dbReference>
<dbReference type="RefSeq" id="WP_143423058.1">
    <property type="nucleotide sequence ID" value="NZ_FNGO01000018.1"/>
</dbReference>
<dbReference type="SUPFAM" id="SSF52467">
    <property type="entry name" value="DHS-like NAD/FAD-binding domain"/>
    <property type="match status" value="1"/>
</dbReference>
<evidence type="ECO:0000313" key="11">
    <source>
        <dbReference type="EMBL" id="SDM13564.1"/>
    </source>
</evidence>
<protein>
    <recommendedName>
        <fullName evidence="2">proton-translocating NAD(P)(+) transhydrogenase</fullName>
        <ecNumber evidence="2">7.1.1.1</ecNumber>
    </recommendedName>
</protein>
<evidence type="ECO:0000256" key="9">
    <source>
        <dbReference type="ARBA" id="ARBA00048202"/>
    </source>
</evidence>
<dbReference type="InterPro" id="IPR034300">
    <property type="entry name" value="PNTB-like"/>
</dbReference>
<keyword evidence="3" id="KW-0812">Transmembrane</keyword>